<dbReference type="GO" id="GO:0005737">
    <property type="term" value="C:cytoplasm"/>
    <property type="evidence" value="ECO:0007669"/>
    <property type="project" value="UniProtKB-SubCell"/>
</dbReference>
<dbReference type="InterPro" id="IPR002205">
    <property type="entry name" value="Topo_IIA_dom_A"/>
</dbReference>
<comment type="subunit">
    <text evidence="8">Heterotetramer, composed of two GyrA and two GyrB chains. In the heterotetramer, GyrA contains the active site tyrosine that forms a transient covalent intermediate with DNA, while GyrB binds cofactors and catalyzes ATP hydrolysis.</text>
</comment>
<dbReference type="NCBIfam" id="NF004043">
    <property type="entry name" value="PRK05560.1"/>
    <property type="match status" value="1"/>
</dbReference>
<proteinExistence type="inferred from homology"/>
<dbReference type="NCBIfam" id="NF004044">
    <property type="entry name" value="PRK05561.1"/>
    <property type="match status" value="1"/>
</dbReference>
<dbReference type="HAMAP" id="MF_01897">
    <property type="entry name" value="GyrA"/>
    <property type="match status" value="1"/>
</dbReference>
<dbReference type="GO" id="GO:0003677">
    <property type="term" value="F:DNA binding"/>
    <property type="evidence" value="ECO:0007669"/>
    <property type="project" value="UniProtKB-UniRule"/>
</dbReference>
<dbReference type="NCBIfam" id="TIGR01063">
    <property type="entry name" value="gyrA"/>
    <property type="match status" value="1"/>
</dbReference>
<dbReference type="SUPFAM" id="SSF56719">
    <property type="entry name" value="Type II DNA topoisomerase"/>
    <property type="match status" value="1"/>
</dbReference>
<organism evidence="11 12">
    <name type="scientific">Ancylobacter novellus</name>
    <name type="common">Thiobacillus novellus</name>
    <dbReference type="NCBI Taxonomy" id="921"/>
    <lineage>
        <taxon>Bacteria</taxon>
        <taxon>Pseudomonadati</taxon>
        <taxon>Pseudomonadota</taxon>
        <taxon>Alphaproteobacteria</taxon>
        <taxon>Hyphomicrobiales</taxon>
        <taxon>Xanthobacteraceae</taxon>
        <taxon>Ancylobacter</taxon>
    </lineage>
</organism>
<keyword evidence="3 8" id="KW-0547">Nucleotide-binding</keyword>
<dbReference type="Gene3D" id="2.120.10.90">
    <property type="entry name" value="DNA gyrase/topoisomerase IV, subunit A, C-terminal"/>
    <property type="match status" value="1"/>
</dbReference>
<evidence type="ECO:0000313" key="11">
    <source>
        <dbReference type="EMBL" id="PZQ18087.1"/>
    </source>
</evidence>
<comment type="similarity">
    <text evidence="2 8">Belongs to the type II topoisomerase GyrA/ParC subunit family.</text>
</comment>
<dbReference type="GO" id="GO:0006265">
    <property type="term" value="P:DNA topological change"/>
    <property type="evidence" value="ECO:0007669"/>
    <property type="project" value="UniProtKB-UniRule"/>
</dbReference>
<evidence type="ECO:0000256" key="6">
    <source>
        <dbReference type="ARBA" id="ARBA00023125"/>
    </source>
</evidence>
<dbReference type="InterPro" id="IPR005743">
    <property type="entry name" value="GyrA"/>
</dbReference>
<comment type="catalytic activity">
    <reaction evidence="1 8 9">
        <text>ATP-dependent breakage, passage and rejoining of double-stranded DNA.</text>
        <dbReference type="EC" id="5.6.2.2"/>
    </reaction>
</comment>
<feature type="short sequence motif" description="GyrA-box" evidence="8">
    <location>
        <begin position="558"/>
        <end position="564"/>
    </location>
</feature>
<accession>A0A2W5MDX5</accession>
<dbReference type="GO" id="GO:0034335">
    <property type="term" value="F:DNA negative supercoiling activity"/>
    <property type="evidence" value="ECO:0007669"/>
    <property type="project" value="UniProtKB-ARBA"/>
</dbReference>
<evidence type="ECO:0000259" key="10">
    <source>
        <dbReference type="PROSITE" id="PS52040"/>
    </source>
</evidence>
<comment type="caution">
    <text evidence="11">The sequence shown here is derived from an EMBL/GenBank/DDBJ whole genome shotgun (WGS) entry which is preliminary data.</text>
</comment>
<dbReference type="InterPro" id="IPR013760">
    <property type="entry name" value="Topo_IIA-like_dom_sf"/>
</dbReference>
<dbReference type="AlphaFoldDB" id="A0A2W5MDX5"/>
<evidence type="ECO:0000256" key="1">
    <source>
        <dbReference type="ARBA" id="ARBA00000185"/>
    </source>
</evidence>
<keyword evidence="4 8" id="KW-0067">ATP-binding</keyword>
<dbReference type="SMART" id="SM00434">
    <property type="entry name" value="TOP4c"/>
    <property type="match status" value="1"/>
</dbReference>
<feature type="domain" description="Topo IIA-type catalytic" evidence="10">
    <location>
        <begin position="41"/>
        <end position="531"/>
    </location>
</feature>
<dbReference type="Pfam" id="PF03989">
    <property type="entry name" value="DNA_gyraseA_C"/>
    <property type="match status" value="6"/>
</dbReference>
<protein>
    <recommendedName>
        <fullName evidence="8">DNA gyrase subunit A</fullName>
        <ecNumber evidence="8">5.6.2.2</ecNumber>
    </recommendedName>
</protein>
<dbReference type="InterPro" id="IPR013757">
    <property type="entry name" value="Topo_IIA_A_a_sf"/>
</dbReference>
<dbReference type="FunFam" id="3.30.1360.40:FF:000002">
    <property type="entry name" value="DNA gyrase subunit A"/>
    <property type="match status" value="1"/>
</dbReference>
<keyword evidence="7 8" id="KW-0413">Isomerase</keyword>
<dbReference type="PANTHER" id="PTHR43493:SF5">
    <property type="entry name" value="DNA GYRASE SUBUNIT A, CHLOROPLASTIC_MITOCHONDRIAL"/>
    <property type="match status" value="1"/>
</dbReference>
<evidence type="ECO:0000256" key="5">
    <source>
        <dbReference type="ARBA" id="ARBA00023029"/>
    </source>
</evidence>
<dbReference type="Proteomes" id="UP000249577">
    <property type="component" value="Unassembled WGS sequence"/>
</dbReference>
<dbReference type="EMBL" id="QFPN01000002">
    <property type="protein sequence ID" value="PZQ18087.1"/>
    <property type="molecule type" value="Genomic_DNA"/>
</dbReference>
<dbReference type="InterPro" id="IPR013758">
    <property type="entry name" value="Topo_IIA_A/C_ab"/>
</dbReference>
<dbReference type="GO" id="GO:0005694">
    <property type="term" value="C:chromosome"/>
    <property type="evidence" value="ECO:0007669"/>
    <property type="project" value="InterPro"/>
</dbReference>
<sequence>MADPTDPTESDPSDVRPVSIADEMRRSYLDYAMSVIVSRALPDVRDGLKPVHRRILFSMNENGYFPDRPYRKSARVVGDVIGKYHPHGDQSIYDALVRMAQTFSMRLPLADGQGNFGSVDGDPPAAMRYTEIRLAKPAMSLLDHIDEDTVDFQDNYDGSEREPTVLPAQFPNLLVNGAGGIAVGMATNIPPHNLGEVVDACVALIATPEMELEELIEIVPGPDFPTAGRILGRGGIRSAYSTGRGSVIMRAKVDVEEIRKDREALIVTELPYQVNKAKLIEHIAELVREKRVEGIGDLRDESDRKGMRIVIELRREAVADVVLNQLFRFSALQTSFGCNMVALTGGRPELMTLRDMLVAFIAFREEVVSRRTKFRLNKARDRAHVLVGLAIAVANIDEVIRLIRTAPDPATARERLMERDWPAEDVAALIRLIDDPRHRINEDGTYKLSIEQARAILDLRLQRLTALGRDEIAEELDKLAAEIADYLDILASRERVQAIVREELLAVRDQFATPRRTEIIESEADFEDEDLIQREDMVVTFTHGGYIKRVPLATYRAQNRGGKGRSGMATREEDFVSRLFVANTHTPVLFFSSLGQVYKLKVWKLPLSAPQARGKALINLLPLDPGERITTIMPLVENEADWAKYDVMFATSGGTVRRNKLSDFTNVNRSGKIAMKLDQGEAIVDVQICAEDDDVLLTTYRGQCIRFRVTDVRVFKGRDSVGVRGVTLGDDDRVIALSILRHFEASPDERVSYLRRANAVRRGQGESGAEDASAEVEAETGSDIELGAERYAEMSEAEQLILTVSENGFGKRSSSFEYRVTGRGGKGIVAMVTNDRNGPLVASFPVEHADQIMLVTNAGQTIRCPVDDIRHAGRSTQGVTIFRTADGERVVSVEHIAEQEEEAEE</sequence>
<dbReference type="GO" id="GO:0005524">
    <property type="term" value="F:ATP binding"/>
    <property type="evidence" value="ECO:0007669"/>
    <property type="project" value="UniProtKB-UniRule"/>
</dbReference>
<dbReference type="CDD" id="cd00187">
    <property type="entry name" value="TOP4c"/>
    <property type="match status" value="1"/>
</dbReference>
<dbReference type="Gene3D" id="1.10.268.10">
    <property type="entry name" value="Topoisomerase, domain 3"/>
    <property type="match status" value="1"/>
</dbReference>
<keyword evidence="6 8" id="KW-0238">DNA-binding</keyword>
<evidence type="ECO:0000256" key="9">
    <source>
        <dbReference type="PROSITE-ProRule" id="PRU01384"/>
    </source>
</evidence>
<keyword evidence="8" id="KW-0963">Cytoplasm</keyword>
<evidence type="ECO:0000256" key="2">
    <source>
        <dbReference type="ARBA" id="ARBA00008263"/>
    </source>
</evidence>
<dbReference type="Gene3D" id="3.90.199.10">
    <property type="entry name" value="Topoisomerase II, domain 5"/>
    <property type="match status" value="1"/>
</dbReference>
<evidence type="ECO:0000313" key="12">
    <source>
        <dbReference type="Proteomes" id="UP000249577"/>
    </source>
</evidence>
<dbReference type="InterPro" id="IPR035516">
    <property type="entry name" value="Gyrase/topoIV_suA_C"/>
</dbReference>
<dbReference type="FunFam" id="3.90.199.10:FF:000001">
    <property type="entry name" value="DNA gyrase subunit A"/>
    <property type="match status" value="1"/>
</dbReference>
<dbReference type="SUPFAM" id="SSF101904">
    <property type="entry name" value="GyrA/ParC C-terminal domain-like"/>
    <property type="match status" value="1"/>
</dbReference>
<dbReference type="InterPro" id="IPR050220">
    <property type="entry name" value="Type_II_DNA_Topoisomerases"/>
</dbReference>
<feature type="active site" description="O-(5'-phospho-DNA)-tyrosine intermediate" evidence="8 9">
    <location>
        <position position="129"/>
    </location>
</feature>
<comment type="miscellaneous">
    <text evidence="8">Few gyrases are as efficient as E.coli at forming negative supercoils. Not all organisms have 2 type II topoisomerases; in organisms with a single type II topoisomerase this enzyme also has to decatenate newly replicated chromosomes.</text>
</comment>
<reference evidence="11 12" key="1">
    <citation type="submission" date="2017-08" db="EMBL/GenBank/DDBJ databases">
        <title>Infants hospitalized years apart are colonized by the same room-sourced microbial strains.</title>
        <authorList>
            <person name="Brooks B."/>
            <person name="Olm M.R."/>
            <person name="Firek B.A."/>
            <person name="Baker R."/>
            <person name="Thomas B.C."/>
            <person name="Morowitz M.J."/>
            <person name="Banfield J.F."/>
        </authorList>
    </citation>
    <scope>NUCLEOTIDE SEQUENCE [LARGE SCALE GENOMIC DNA]</scope>
    <source>
        <strain evidence="11">S2_005_003_R2_43</strain>
    </source>
</reference>
<dbReference type="PROSITE" id="PS52040">
    <property type="entry name" value="TOPO_IIA"/>
    <property type="match status" value="1"/>
</dbReference>
<evidence type="ECO:0000256" key="4">
    <source>
        <dbReference type="ARBA" id="ARBA00022840"/>
    </source>
</evidence>
<dbReference type="FunFam" id="1.10.268.10:FF:000001">
    <property type="entry name" value="DNA gyrase subunit A"/>
    <property type="match status" value="1"/>
</dbReference>
<comment type="subcellular location">
    <subcellularLocation>
        <location evidence="8">Cytoplasm</location>
    </subcellularLocation>
</comment>
<dbReference type="Pfam" id="PF00521">
    <property type="entry name" value="DNA_topoisoIV"/>
    <property type="match status" value="1"/>
</dbReference>
<dbReference type="GO" id="GO:0009330">
    <property type="term" value="C:DNA topoisomerase type II (double strand cut, ATP-hydrolyzing) complex"/>
    <property type="evidence" value="ECO:0007669"/>
    <property type="project" value="TreeGrafter"/>
</dbReference>
<evidence type="ECO:0000256" key="7">
    <source>
        <dbReference type="ARBA" id="ARBA00023235"/>
    </source>
</evidence>
<comment type="function">
    <text evidence="8">A type II topoisomerase that negatively supercoils closed circular double-stranded (ds) DNA in an ATP-dependent manner to modulate DNA topology and maintain chromosomes in an underwound state. Negative supercoiling favors strand separation, and DNA replication, transcription, recombination and repair, all of which involve strand separation. Also able to catalyze the interconversion of other topological isomers of dsDNA rings, including catenanes and knotted rings. Type II topoisomerases break and join 2 DNA strands simultaneously in an ATP-dependent manner.</text>
</comment>
<dbReference type="EC" id="5.6.2.2" evidence="8"/>
<keyword evidence="5 8" id="KW-0799">Topoisomerase</keyword>
<dbReference type="GO" id="GO:0006261">
    <property type="term" value="P:DNA-templated DNA replication"/>
    <property type="evidence" value="ECO:0007669"/>
    <property type="project" value="UniProtKB-UniRule"/>
</dbReference>
<dbReference type="PANTHER" id="PTHR43493">
    <property type="entry name" value="DNA GYRASE/TOPOISOMERASE SUBUNIT A"/>
    <property type="match status" value="1"/>
</dbReference>
<gene>
    <name evidence="8" type="primary">gyrA</name>
    <name evidence="11" type="ORF">DI565_05095</name>
</gene>
<name>A0A2W5MDX5_ANCNO</name>
<evidence type="ECO:0000256" key="3">
    <source>
        <dbReference type="ARBA" id="ARBA00022741"/>
    </source>
</evidence>
<evidence type="ECO:0000256" key="8">
    <source>
        <dbReference type="HAMAP-Rule" id="MF_01897"/>
    </source>
</evidence>
<dbReference type="InterPro" id="IPR006691">
    <property type="entry name" value="GyrA/parC_rep"/>
</dbReference>
<dbReference type="Gene3D" id="3.30.1360.40">
    <property type="match status" value="1"/>
</dbReference>